<comment type="caution">
    <text evidence="1">The sequence shown here is derived from an EMBL/GenBank/DDBJ whole genome shotgun (WGS) entry which is preliminary data.</text>
</comment>
<organism evidence="1 2">
    <name type="scientific">Alligator mississippiensis</name>
    <name type="common">American alligator</name>
    <dbReference type="NCBI Taxonomy" id="8496"/>
    <lineage>
        <taxon>Eukaryota</taxon>
        <taxon>Metazoa</taxon>
        <taxon>Chordata</taxon>
        <taxon>Craniata</taxon>
        <taxon>Vertebrata</taxon>
        <taxon>Euteleostomi</taxon>
        <taxon>Archelosauria</taxon>
        <taxon>Archosauria</taxon>
        <taxon>Crocodylia</taxon>
        <taxon>Alligatoridae</taxon>
        <taxon>Alligatorinae</taxon>
        <taxon>Alligator</taxon>
    </lineage>
</organism>
<evidence type="ECO:0000313" key="2">
    <source>
        <dbReference type="Proteomes" id="UP000050525"/>
    </source>
</evidence>
<dbReference type="EMBL" id="AKHW03002254">
    <property type="protein sequence ID" value="KYO39357.1"/>
    <property type="molecule type" value="Genomic_DNA"/>
</dbReference>
<sequence>MAGLRFRVTPIFMKPCEKWAYFRTGVSSDGQNYVGPEWVFQEFVNDFMHWVDVGTIMRDSVADGANESGAEERDVIYGM</sequence>
<accession>A0A151NR75</accession>
<name>A0A151NR75_ALLMI</name>
<dbReference type="Proteomes" id="UP000050525">
    <property type="component" value="Unassembled WGS sequence"/>
</dbReference>
<evidence type="ECO:0000313" key="1">
    <source>
        <dbReference type="EMBL" id="KYO39357.1"/>
    </source>
</evidence>
<gene>
    <name evidence="1" type="ORF">Y1Q_0008565</name>
</gene>
<dbReference type="AlphaFoldDB" id="A0A151NR75"/>
<keyword evidence="2" id="KW-1185">Reference proteome</keyword>
<protein>
    <submittedName>
        <fullName evidence="1">Uncharacterized protein</fullName>
    </submittedName>
</protein>
<reference evidence="1 2" key="1">
    <citation type="journal article" date="2012" name="Genome Biol.">
        <title>Sequencing three crocodilian genomes to illuminate the evolution of archosaurs and amniotes.</title>
        <authorList>
            <person name="St John J.A."/>
            <person name="Braun E.L."/>
            <person name="Isberg S.R."/>
            <person name="Miles L.G."/>
            <person name="Chong A.Y."/>
            <person name="Gongora J."/>
            <person name="Dalzell P."/>
            <person name="Moran C."/>
            <person name="Bed'hom B."/>
            <person name="Abzhanov A."/>
            <person name="Burgess S.C."/>
            <person name="Cooksey A.M."/>
            <person name="Castoe T.A."/>
            <person name="Crawford N.G."/>
            <person name="Densmore L.D."/>
            <person name="Drew J.C."/>
            <person name="Edwards S.V."/>
            <person name="Faircloth B.C."/>
            <person name="Fujita M.K."/>
            <person name="Greenwold M.J."/>
            <person name="Hoffmann F.G."/>
            <person name="Howard J.M."/>
            <person name="Iguchi T."/>
            <person name="Janes D.E."/>
            <person name="Khan S.Y."/>
            <person name="Kohno S."/>
            <person name="de Koning A.J."/>
            <person name="Lance S.L."/>
            <person name="McCarthy F.M."/>
            <person name="McCormack J.E."/>
            <person name="Merchant M.E."/>
            <person name="Peterson D.G."/>
            <person name="Pollock D.D."/>
            <person name="Pourmand N."/>
            <person name="Raney B.J."/>
            <person name="Roessler K.A."/>
            <person name="Sanford J.R."/>
            <person name="Sawyer R.H."/>
            <person name="Schmidt C.J."/>
            <person name="Triplett E.W."/>
            <person name="Tuberville T.D."/>
            <person name="Venegas-Anaya M."/>
            <person name="Howard J.T."/>
            <person name="Jarvis E.D."/>
            <person name="Guillette L.J.Jr."/>
            <person name="Glenn T.C."/>
            <person name="Green R.E."/>
            <person name="Ray D.A."/>
        </authorList>
    </citation>
    <scope>NUCLEOTIDE SEQUENCE [LARGE SCALE GENOMIC DNA]</scope>
    <source>
        <strain evidence="1">KSC_2009_1</strain>
    </source>
</reference>
<proteinExistence type="predicted"/>